<protein>
    <submittedName>
        <fullName evidence="2">Uncharacterized protein</fullName>
    </submittedName>
</protein>
<gene>
    <name evidence="2" type="ORF">GL4_1858</name>
</gene>
<dbReference type="AlphaFoldDB" id="A0A0A8K316"/>
<name>A0A0A8K316_9HYPH</name>
<evidence type="ECO:0000256" key="1">
    <source>
        <dbReference type="SAM" id="Coils"/>
    </source>
</evidence>
<dbReference type="RefSeq" id="WP_045366791.1">
    <property type="nucleotide sequence ID" value="NZ_AP014648.1"/>
</dbReference>
<evidence type="ECO:0000313" key="3">
    <source>
        <dbReference type="Proteomes" id="UP000031643"/>
    </source>
</evidence>
<keyword evidence="3" id="KW-1185">Reference proteome</keyword>
<accession>A0A0A8K316</accession>
<reference evidence="2 3" key="1">
    <citation type="submission" date="2014-09" db="EMBL/GenBank/DDBJ databases">
        <title>Genome sequencing of Methyloceanibacter caenitepidi Gela4.</title>
        <authorList>
            <person name="Takeuchi M."/>
            <person name="Susumu S."/>
            <person name="Kamagata Y."/>
            <person name="Oshima K."/>
            <person name="Hattori M."/>
            <person name="Iwasaki W."/>
        </authorList>
    </citation>
    <scope>NUCLEOTIDE SEQUENCE [LARGE SCALE GENOMIC DNA]</scope>
    <source>
        <strain evidence="2 3">Gela4</strain>
    </source>
</reference>
<dbReference type="EMBL" id="AP014648">
    <property type="protein sequence ID" value="BAQ17310.1"/>
    <property type="molecule type" value="Genomic_DNA"/>
</dbReference>
<organism evidence="2 3">
    <name type="scientific">Methyloceanibacter caenitepidi</name>
    <dbReference type="NCBI Taxonomy" id="1384459"/>
    <lineage>
        <taxon>Bacteria</taxon>
        <taxon>Pseudomonadati</taxon>
        <taxon>Pseudomonadota</taxon>
        <taxon>Alphaproteobacteria</taxon>
        <taxon>Hyphomicrobiales</taxon>
        <taxon>Hyphomicrobiaceae</taxon>
        <taxon>Methyloceanibacter</taxon>
    </lineage>
</organism>
<dbReference type="OrthoDB" id="8452991at2"/>
<keyword evidence="1" id="KW-0175">Coiled coil</keyword>
<proteinExistence type="predicted"/>
<feature type="coiled-coil region" evidence="1">
    <location>
        <begin position="8"/>
        <end position="65"/>
    </location>
</feature>
<dbReference type="HOGENOM" id="CLU_205649_0_0_5"/>
<evidence type="ECO:0000313" key="2">
    <source>
        <dbReference type="EMBL" id="BAQ17310.1"/>
    </source>
</evidence>
<sequence>MSIENLSLDEVERRIQVVEDNLRELMEQAAAFSGAADEERNAARIADQQEKLDALLARRDQLMAKG</sequence>
<dbReference type="KEGG" id="mcg:GL4_1858"/>
<dbReference type="Proteomes" id="UP000031643">
    <property type="component" value="Chromosome"/>
</dbReference>